<dbReference type="Proteomes" id="UP000007703">
    <property type="component" value="Unassembled WGS sequence"/>
</dbReference>
<reference evidence="1 2" key="1">
    <citation type="journal article" date="2009" name="Nature">
        <title>Evolution of pathogenicity and sexual reproduction in eight Candida genomes.</title>
        <authorList>
            <person name="Butler G."/>
            <person name="Rasmussen M.D."/>
            <person name="Lin M.F."/>
            <person name="Santos M.A."/>
            <person name="Sakthikumar S."/>
            <person name="Munro C.A."/>
            <person name="Rheinbay E."/>
            <person name="Grabherr M."/>
            <person name="Forche A."/>
            <person name="Reedy J.L."/>
            <person name="Agrafioti I."/>
            <person name="Arnaud M.B."/>
            <person name="Bates S."/>
            <person name="Brown A.J."/>
            <person name="Brunke S."/>
            <person name="Costanzo M.C."/>
            <person name="Fitzpatrick D.A."/>
            <person name="de Groot P.W."/>
            <person name="Harris D."/>
            <person name="Hoyer L.L."/>
            <person name="Hube B."/>
            <person name="Klis F.M."/>
            <person name="Kodira C."/>
            <person name="Lennard N."/>
            <person name="Logue M.E."/>
            <person name="Martin R."/>
            <person name="Neiman A.M."/>
            <person name="Nikolaou E."/>
            <person name="Quail M.A."/>
            <person name="Quinn J."/>
            <person name="Santos M.C."/>
            <person name="Schmitzberger F.F."/>
            <person name="Sherlock G."/>
            <person name="Shah P."/>
            <person name="Silverstein K.A."/>
            <person name="Skrzypek M.S."/>
            <person name="Soll D."/>
            <person name="Staggs R."/>
            <person name="Stansfield I."/>
            <person name="Stumpf M.P."/>
            <person name="Sudbery P.E."/>
            <person name="Srikantha T."/>
            <person name="Zeng Q."/>
            <person name="Berman J."/>
            <person name="Berriman M."/>
            <person name="Heitman J."/>
            <person name="Gow N.A."/>
            <person name="Lorenz M.C."/>
            <person name="Birren B.W."/>
            <person name="Kellis M."/>
            <person name="Cuomo C.A."/>
        </authorList>
    </citation>
    <scope>NUCLEOTIDE SEQUENCE [LARGE SCALE GENOMIC DNA]</scope>
    <source>
        <strain evidence="1 2">ATCC 42720</strain>
    </source>
</reference>
<dbReference type="VEuPathDB" id="FungiDB:CLUG_02076"/>
<organism evidence="1 2">
    <name type="scientific">Clavispora lusitaniae (strain ATCC 42720)</name>
    <name type="common">Yeast</name>
    <name type="synonym">Candida lusitaniae</name>
    <dbReference type="NCBI Taxonomy" id="306902"/>
    <lineage>
        <taxon>Eukaryota</taxon>
        <taxon>Fungi</taxon>
        <taxon>Dikarya</taxon>
        <taxon>Ascomycota</taxon>
        <taxon>Saccharomycotina</taxon>
        <taxon>Pichiomycetes</taxon>
        <taxon>Metschnikowiaceae</taxon>
        <taxon>Clavispora</taxon>
    </lineage>
</organism>
<evidence type="ECO:0000313" key="2">
    <source>
        <dbReference type="Proteomes" id="UP000007703"/>
    </source>
</evidence>
<dbReference type="KEGG" id="clu:CLUG_02076"/>
<dbReference type="EMBL" id="CH408077">
    <property type="protein sequence ID" value="EEQ37952.1"/>
    <property type="molecule type" value="Genomic_DNA"/>
</dbReference>
<protein>
    <submittedName>
        <fullName evidence="1">Uncharacterized protein</fullName>
    </submittedName>
</protein>
<sequence length="185" mass="19649">MSDFPAKTGPASSGGLCLPSTSLSVSSGSYSSSSIRSSSYRFRRMWRISFFGLPSKESAKLNESMFKPKVDAKSAVVSGSRGSASASVSVSIAVSLSAPVLSSSSFTAGTVSAGAVWTGILPHWAKNVSNSSYAETPKIINTSTCLGTRLSSTFSSSARVRRSTRSCCWKLWSSSVRRIFWSRRA</sequence>
<dbReference type="InParanoid" id="C4Y1J4"/>
<accession>C4Y1J4</accession>
<name>C4Y1J4_CLAL4</name>
<dbReference type="AlphaFoldDB" id="C4Y1J4"/>
<dbReference type="HOGENOM" id="CLU_1461162_0_0_1"/>
<gene>
    <name evidence="1" type="ORF">CLUG_02076</name>
</gene>
<proteinExistence type="predicted"/>
<evidence type="ECO:0000313" key="1">
    <source>
        <dbReference type="EMBL" id="EEQ37952.1"/>
    </source>
</evidence>